<dbReference type="Proteomes" id="UP000054978">
    <property type="component" value="Unassembled WGS sequence"/>
</dbReference>
<dbReference type="AlphaFoldDB" id="A0A158D5S3"/>
<dbReference type="NCBIfam" id="TIGR03472">
    <property type="entry name" value="HpnI"/>
    <property type="match status" value="1"/>
</dbReference>
<dbReference type="Gene3D" id="3.90.550.10">
    <property type="entry name" value="Spore Coat Polysaccharide Biosynthesis Protein SpsA, Chain A"/>
    <property type="match status" value="1"/>
</dbReference>
<dbReference type="GO" id="GO:0008120">
    <property type="term" value="F:ceramide glucosyltransferase activity"/>
    <property type="evidence" value="ECO:0007669"/>
    <property type="project" value="TreeGrafter"/>
</dbReference>
<accession>A0A158D5S3</accession>
<comment type="subcellular location">
    <subcellularLocation>
        <location evidence="1">Membrane</location>
        <topology evidence="1">Multi-pass membrane protein</topology>
    </subcellularLocation>
</comment>
<dbReference type="InterPro" id="IPR029044">
    <property type="entry name" value="Nucleotide-diphossugar_trans"/>
</dbReference>
<proteinExistence type="predicted"/>
<dbReference type="RefSeq" id="WP_087048407.1">
    <property type="nucleotide sequence ID" value="NZ_FCOB02000027.1"/>
</dbReference>
<evidence type="ECO:0000256" key="5">
    <source>
        <dbReference type="ARBA" id="ARBA00022679"/>
    </source>
</evidence>
<evidence type="ECO:0000256" key="1">
    <source>
        <dbReference type="ARBA" id="ARBA00004141"/>
    </source>
</evidence>
<keyword evidence="9" id="KW-0732">Signal</keyword>
<dbReference type="CDD" id="cd02520">
    <property type="entry name" value="Glucosylceramide_synthase"/>
    <property type="match status" value="1"/>
</dbReference>
<comment type="pathway">
    <text evidence="3">Sphingolipid metabolism.</text>
</comment>
<keyword evidence="8" id="KW-0472">Membrane</keyword>
<evidence type="ECO:0000256" key="7">
    <source>
        <dbReference type="ARBA" id="ARBA00022989"/>
    </source>
</evidence>
<dbReference type="PANTHER" id="PTHR12726">
    <property type="entry name" value="CERAMIDE GLUCOSYLTRANSFERASE"/>
    <property type="match status" value="1"/>
</dbReference>
<evidence type="ECO:0000256" key="3">
    <source>
        <dbReference type="ARBA" id="ARBA00004991"/>
    </source>
</evidence>
<dbReference type="EMBL" id="FCOB02000027">
    <property type="protein sequence ID" value="SAK89690.1"/>
    <property type="molecule type" value="Genomic_DNA"/>
</dbReference>
<evidence type="ECO:0000256" key="4">
    <source>
        <dbReference type="ARBA" id="ARBA00022676"/>
    </source>
</evidence>
<evidence type="ECO:0000313" key="11">
    <source>
        <dbReference type="Proteomes" id="UP000054978"/>
    </source>
</evidence>
<dbReference type="STRING" id="1777144.AWB83_05051"/>
<feature type="signal peptide" evidence="9">
    <location>
        <begin position="1"/>
        <end position="24"/>
    </location>
</feature>
<name>A0A158D5S3_9BURK</name>
<feature type="chain" id="PRO_5007623701" evidence="9">
    <location>
        <begin position="25"/>
        <end position="403"/>
    </location>
</feature>
<gene>
    <name evidence="10" type="ORF">AWB83_05051</name>
</gene>
<dbReference type="GO" id="GO:0006679">
    <property type="term" value="P:glucosylceramide biosynthetic process"/>
    <property type="evidence" value="ECO:0007669"/>
    <property type="project" value="TreeGrafter"/>
</dbReference>
<protein>
    <submittedName>
        <fullName evidence="10">Glycosyltransferase</fullName>
    </submittedName>
</protein>
<dbReference type="PANTHER" id="PTHR12726:SF0">
    <property type="entry name" value="CERAMIDE GLUCOSYLTRANSFERASE"/>
    <property type="match status" value="1"/>
</dbReference>
<evidence type="ECO:0000256" key="6">
    <source>
        <dbReference type="ARBA" id="ARBA00022692"/>
    </source>
</evidence>
<dbReference type="Pfam" id="PF13506">
    <property type="entry name" value="Glyco_transf_21"/>
    <property type="match status" value="1"/>
</dbReference>
<keyword evidence="4" id="KW-0328">Glycosyltransferase</keyword>
<dbReference type="GO" id="GO:0016020">
    <property type="term" value="C:membrane"/>
    <property type="evidence" value="ECO:0007669"/>
    <property type="project" value="UniProtKB-SubCell"/>
</dbReference>
<keyword evidence="6" id="KW-0812">Transmembrane</keyword>
<sequence length="403" mass="44081">MIAHSVPLLLWIVIALCCAATCHAAIAALVHPGSRGASSSRREDSPACAYESVSVLKPLCGAEPRLYANLETFCVQTHPSYQLLFGVASESDPAVNVVRRLARANPERDIELVIDGTAHGSNRKVGNLINLAARAKHDVIVIADSDIAVEPDYLVRVTAPLADADVGVVTCLYRGRRVGGFWSRVGALFIDEWFAPSVHVANAGGYGRFGFGATIALRRDTLVKSGGFDALRDCLADDYWLAEHARELGLRTVLSEVVVATDVIERDLASLWRRETRWLRTIRSINPLGFAFLCLTFTTPWLLTSALLGLGFENGPDLAQSAADTLVDLSTSFGLSARLLLHFRSARSWRAFWRDLPLIPLRDALLCLQWLAALFGSSVVWRGVRIPLDDARDRYDANASDSQ</sequence>
<comment type="pathway">
    <text evidence="2">Lipid metabolism; sphingolipid metabolism.</text>
</comment>
<dbReference type="OrthoDB" id="9814255at2"/>
<comment type="caution">
    <text evidence="10">The sequence shown here is derived from an EMBL/GenBank/DDBJ whole genome shotgun (WGS) entry which is preliminary data.</text>
</comment>
<evidence type="ECO:0000256" key="2">
    <source>
        <dbReference type="ARBA" id="ARBA00004760"/>
    </source>
</evidence>
<dbReference type="InterPro" id="IPR025993">
    <property type="entry name" value="Ceramide_glucosylTrfase"/>
</dbReference>
<evidence type="ECO:0000256" key="8">
    <source>
        <dbReference type="ARBA" id="ARBA00023136"/>
    </source>
</evidence>
<keyword evidence="5" id="KW-0808">Transferase</keyword>
<organism evidence="10 11">
    <name type="scientific">Caballeronia ptereochthonis</name>
    <dbReference type="NCBI Taxonomy" id="1777144"/>
    <lineage>
        <taxon>Bacteria</taxon>
        <taxon>Pseudomonadati</taxon>
        <taxon>Pseudomonadota</taxon>
        <taxon>Betaproteobacteria</taxon>
        <taxon>Burkholderiales</taxon>
        <taxon>Burkholderiaceae</taxon>
        <taxon>Caballeronia</taxon>
    </lineage>
</organism>
<keyword evidence="11" id="KW-1185">Reference proteome</keyword>
<evidence type="ECO:0000313" key="10">
    <source>
        <dbReference type="EMBL" id="SAK89690.1"/>
    </source>
</evidence>
<evidence type="ECO:0000256" key="9">
    <source>
        <dbReference type="SAM" id="SignalP"/>
    </source>
</evidence>
<reference evidence="10" key="1">
    <citation type="submission" date="2016-01" db="EMBL/GenBank/DDBJ databases">
        <authorList>
            <person name="Peeters C."/>
        </authorList>
    </citation>
    <scope>NUCLEOTIDE SEQUENCE [LARGE SCALE GENOMIC DNA]</scope>
    <source>
        <strain evidence="10">LMG 29326</strain>
    </source>
</reference>
<keyword evidence="7" id="KW-1133">Transmembrane helix</keyword>
<dbReference type="InterPro" id="IPR017835">
    <property type="entry name" value="Hopen-assoc_HpnI"/>
</dbReference>
<dbReference type="SUPFAM" id="SSF53448">
    <property type="entry name" value="Nucleotide-diphospho-sugar transferases"/>
    <property type="match status" value="1"/>
</dbReference>